<keyword evidence="2" id="KW-1185">Reference proteome</keyword>
<proteinExistence type="predicted"/>
<dbReference type="NCBIfam" id="TIGR03831">
    <property type="entry name" value="YgiT_finger"/>
    <property type="match status" value="1"/>
</dbReference>
<dbReference type="Proteomes" id="UP000324595">
    <property type="component" value="Unassembled WGS sequence"/>
</dbReference>
<sequence>MECVICKSGTMKAGKVTVTLQRNESIIVVKNVPAKVCENCGEYTHSEEVTQKLMGIAEQAVANNAEIEVLQYAA</sequence>
<accession>A0A5D3YPJ9</accession>
<dbReference type="InterPro" id="IPR022453">
    <property type="entry name" value="Znf_MqsA-type"/>
</dbReference>
<dbReference type="EMBL" id="VNHY01000001">
    <property type="protein sequence ID" value="TYP95632.1"/>
    <property type="molecule type" value="Genomic_DNA"/>
</dbReference>
<dbReference type="OrthoDB" id="9812340at2"/>
<reference evidence="1 2" key="1">
    <citation type="submission" date="2019-07" db="EMBL/GenBank/DDBJ databases">
        <title>Genomic Encyclopedia of Archaeal and Bacterial Type Strains, Phase II (KMG-II): from individual species to whole genera.</title>
        <authorList>
            <person name="Goeker M."/>
        </authorList>
    </citation>
    <scope>NUCLEOTIDE SEQUENCE [LARGE SCALE GENOMIC DNA]</scope>
    <source>
        <strain evidence="1 2">DSM 21935</strain>
    </source>
</reference>
<gene>
    <name evidence="1" type="ORF">LX73_0947</name>
</gene>
<organism evidence="1 2">
    <name type="scientific">Fodinibius salinus</name>
    <dbReference type="NCBI Taxonomy" id="860790"/>
    <lineage>
        <taxon>Bacteria</taxon>
        <taxon>Pseudomonadati</taxon>
        <taxon>Balneolota</taxon>
        <taxon>Balneolia</taxon>
        <taxon>Balneolales</taxon>
        <taxon>Balneolaceae</taxon>
        <taxon>Fodinibius</taxon>
    </lineage>
</organism>
<comment type="caution">
    <text evidence="1">The sequence shown here is derived from an EMBL/GenBank/DDBJ whole genome shotgun (WGS) entry which is preliminary data.</text>
</comment>
<dbReference type="AlphaFoldDB" id="A0A5D3YPJ9"/>
<dbReference type="RefSeq" id="WP_148898290.1">
    <property type="nucleotide sequence ID" value="NZ_VNHY01000001.1"/>
</dbReference>
<evidence type="ECO:0000313" key="2">
    <source>
        <dbReference type="Proteomes" id="UP000324595"/>
    </source>
</evidence>
<name>A0A5D3YPJ9_9BACT</name>
<dbReference type="Gene3D" id="3.10.20.860">
    <property type="match status" value="1"/>
</dbReference>
<dbReference type="CDD" id="cd12870">
    <property type="entry name" value="MqsA"/>
    <property type="match status" value="1"/>
</dbReference>
<protein>
    <submittedName>
        <fullName evidence="1">YgiT-type zinc finger domain-containing protein</fullName>
    </submittedName>
</protein>
<evidence type="ECO:0000313" key="1">
    <source>
        <dbReference type="EMBL" id="TYP95632.1"/>
    </source>
</evidence>